<reference evidence="13 14" key="1">
    <citation type="journal article" date="2020" name="J. Phycol.">
        <title>Comparative genome analysis reveals Cyanidiococcus gen. nov., a new extremophilic red algal genus sister to Cyanidioschyzon (Cyanidioschyzonaceae, Rhodophyta).</title>
        <authorList>
            <person name="Liu S.-L."/>
            <person name="Chiang Y.-R."/>
            <person name="Yoon H.S."/>
            <person name="Fu H.-Y."/>
        </authorList>
    </citation>
    <scope>NUCLEOTIDE SEQUENCE [LARGE SCALE GENOMIC DNA]</scope>
    <source>
        <strain evidence="13 14">THAL066</strain>
    </source>
</reference>
<keyword evidence="7 11" id="KW-0805">Transcription regulation</keyword>
<evidence type="ECO:0000256" key="4">
    <source>
        <dbReference type="ARBA" id="ARBA00022763"/>
    </source>
</evidence>
<evidence type="ECO:0000256" key="9">
    <source>
        <dbReference type="ARBA" id="ARBA00023204"/>
    </source>
</evidence>
<keyword evidence="5 11" id="KW-0863">Zinc-finger</keyword>
<sequence length="403" mass="44034">MSEYERGEEVSGIEHLTPEVLVILFDCNLAAWARVGSSAFPSAVKAFIALARLLAVAKPYVQVAWLAYREGGQTRWLQPVQELSSAGLGEHRPEAAHSSGCSSLERLRLLPRVIERLVQFARYDPEAAVTSGAKREAATETKALNSADGTEEKPACSPSPKENLLSVQQSNSSAHVVPVYPSSVTVALMQVLCRLHACGWLNDHLGVSQELSGDLASARQEQEAIERATRCRLLVLSAPGPFDVAETIPIWNAAFCAQQSQIIVDVVRIEPANMSSSSPEARAVLQQLVYATKGVYMECYCACERLFLHLVMHILPNAMERRYLTRNIVEFGCLTPALGRCGMIESADLRATCFQTGKLTQIGYVCSRCLSVYSVLIDECIVCGARWDATESPAQRPSSTSTR</sequence>
<keyword evidence="3 11" id="KW-0479">Metal-binding</keyword>
<keyword evidence="9 11" id="KW-0234">DNA repair</keyword>
<dbReference type="Gene3D" id="3.40.50.410">
    <property type="entry name" value="von Willebrand factor, type A domain"/>
    <property type="match status" value="1"/>
</dbReference>
<keyword evidence="6 11" id="KW-0862">Zinc</keyword>
<dbReference type="Proteomes" id="UP000530660">
    <property type="component" value="Unassembled WGS sequence"/>
</dbReference>
<evidence type="ECO:0000256" key="3">
    <source>
        <dbReference type="ARBA" id="ARBA00022723"/>
    </source>
</evidence>
<evidence type="ECO:0000256" key="2">
    <source>
        <dbReference type="ARBA" id="ARBA00005273"/>
    </source>
</evidence>
<dbReference type="InterPro" id="IPR036465">
    <property type="entry name" value="vWFA_dom_sf"/>
</dbReference>
<evidence type="ECO:0000256" key="5">
    <source>
        <dbReference type="ARBA" id="ARBA00022771"/>
    </source>
</evidence>
<proteinExistence type="inferred from homology"/>
<keyword evidence="10 11" id="KW-0539">Nucleus</keyword>
<comment type="caution">
    <text evidence="13">The sequence shown here is derived from an EMBL/GenBank/DDBJ whole genome shotgun (WGS) entry which is preliminary data.</text>
</comment>
<evidence type="ECO:0000256" key="12">
    <source>
        <dbReference type="SAM" id="MobiDB-lite"/>
    </source>
</evidence>
<evidence type="ECO:0000256" key="6">
    <source>
        <dbReference type="ARBA" id="ARBA00022833"/>
    </source>
</evidence>
<dbReference type="InterPro" id="IPR004600">
    <property type="entry name" value="TFIIH_Tfb4/GTF2H3"/>
</dbReference>
<gene>
    <name evidence="13" type="primary">TFB4</name>
    <name evidence="13" type="ORF">F1559_004302</name>
</gene>
<evidence type="ECO:0000313" key="14">
    <source>
        <dbReference type="Proteomes" id="UP000530660"/>
    </source>
</evidence>
<dbReference type="EMBL" id="VWRR01000007">
    <property type="protein sequence ID" value="KAF6003392.1"/>
    <property type="molecule type" value="Genomic_DNA"/>
</dbReference>
<name>A0A7J7IJV9_9RHOD</name>
<evidence type="ECO:0000256" key="11">
    <source>
        <dbReference type="RuleBase" id="RU368090"/>
    </source>
</evidence>
<keyword evidence="8 11" id="KW-0804">Transcription</keyword>
<dbReference type="GO" id="GO:0000439">
    <property type="term" value="C:transcription factor TFIIH core complex"/>
    <property type="evidence" value="ECO:0007669"/>
    <property type="project" value="UniProtKB-UniRule"/>
</dbReference>
<dbReference type="GO" id="GO:0005675">
    <property type="term" value="C:transcription factor TFIIH holo complex"/>
    <property type="evidence" value="ECO:0007669"/>
    <property type="project" value="UniProtKB-UniRule"/>
</dbReference>
<keyword evidence="4 11" id="KW-0227">DNA damage</keyword>
<evidence type="ECO:0000256" key="8">
    <source>
        <dbReference type="ARBA" id="ARBA00023163"/>
    </source>
</evidence>
<organism evidence="13 14">
    <name type="scientific">Cyanidiococcus yangmingshanensis</name>
    <dbReference type="NCBI Taxonomy" id="2690220"/>
    <lineage>
        <taxon>Eukaryota</taxon>
        <taxon>Rhodophyta</taxon>
        <taxon>Bangiophyceae</taxon>
        <taxon>Cyanidiales</taxon>
        <taxon>Cyanidiaceae</taxon>
        <taxon>Cyanidiococcus</taxon>
    </lineage>
</organism>
<dbReference type="PANTHER" id="PTHR12831">
    <property type="entry name" value="TRANSCRIPTION INITIATION FACTOR IIH TFIIH , POLYPEPTIDE 3-RELATED"/>
    <property type="match status" value="1"/>
</dbReference>
<evidence type="ECO:0000256" key="10">
    <source>
        <dbReference type="ARBA" id="ARBA00023242"/>
    </source>
</evidence>
<dbReference type="Pfam" id="PF03850">
    <property type="entry name" value="Tfb4"/>
    <property type="match status" value="1"/>
</dbReference>
<comment type="subcellular location">
    <subcellularLocation>
        <location evidence="1 11">Nucleus</location>
    </subcellularLocation>
</comment>
<dbReference type="GO" id="GO:0006355">
    <property type="term" value="P:regulation of DNA-templated transcription"/>
    <property type="evidence" value="ECO:0007669"/>
    <property type="project" value="InterPro"/>
</dbReference>
<feature type="region of interest" description="Disordered" evidence="12">
    <location>
        <begin position="131"/>
        <end position="163"/>
    </location>
</feature>
<dbReference type="AlphaFoldDB" id="A0A7J7IJV9"/>
<accession>A0A7J7IJV9</accession>
<dbReference type="GO" id="GO:0006289">
    <property type="term" value="P:nucleotide-excision repair"/>
    <property type="evidence" value="ECO:0007669"/>
    <property type="project" value="UniProtKB-UniRule"/>
</dbReference>
<evidence type="ECO:0000313" key="13">
    <source>
        <dbReference type="EMBL" id="KAF6003392.1"/>
    </source>
</evidence>
<dbReference type="OrthoDB" id="3119at2759"/>
<dbReference type="PANTHER" id="PTHR12831:SF0">
    <property type="entry name" value="GENERAL TRANSCRIPTION FACTOR IIH SUBUNIT 3"/>
    <property type="match status" value="1"/>
</dbReference>
<dbReference type="GO" id="GO:0008270">
    <property type="term" value="F:zinc ion binding"/>
    <property type="evidence" value="ECO:0007669"/>
    <property type="project" value="UniProtKB-KW"/>
</dbReference>
<protein>
    <submittedName>
        <fullName evidence="13">RNA polymerase II transcription factor B subunit 4</fullName>
    </submittedName>
</protein>
<comment type="similarity">
    <text evidence="2 11">Belongs to the TFB4 family.</text>
</comment>
<evidence type="ECO:0000256" key="7">
    <source>
        <dbReference type="ARBA" id="ARBA00023015"/>
    </source>
</evidence>
<evidence type="ECO:0000256" key="1">
    <source>
        <dbReference type="ARBA" id="ARBA00004123"/>
    </source>
</evidence>
<keyword evidence="14" id="KW-1185">Reference proteome</keyword>